<sequence>MEVTPSKRSNLDHLDTKMSVASSEHRARQAVAAAAHAAQASPSSHFTSPNLEPLSPLTRPAPPPRRRCCSTRAVQEAIEQLQRFAEKYKVREVGLWALGLASLIFLLTAVTGPEPQPFAAVLASLLGWLTIYTYMLQAECHRLTTTLQSIQNRGVDRWDVESGQFPSSRLPRCRSGVDAEMSHICSAYELLRPGGSQRAVQSVLTASLAHDYLRLQSALRVYAERYGPIAEVGLHWNLDKTLVASVAQAPDVHSHGDGETSAASQVGELPNVHANSLRDVSIESPAPGPAPSLNGPSAPSQSVAETISKTIASIEDSMNLPSWLKQIRH</sequence>
<feature type="transmembrane region" description="Helical" evidence="2">
    <location>
        <begin position="93"/>
        <end position="112"/>
    </location>
</feature>
<keyword evidence="2" id="KW-0812">Transmembrane</keyword>
<keyword evidence="2" id="KW-0472">Membrane</keyword>
<keyword evidence="2" id="KW-1133">Transmembrane helix</keyword>
<dbReference type="Proteomes" id="UP001642464">
    <property type="component" value="Unassembled WGS sequence"/>
</dbReference>
<evidence type="ECO:0000256" key="1">
    <source>
        <dbReference type="SAM" id="MobiDB-lite"/>
    </source>
</evidence>
<feature type="compositionally biased region" description="Polar residues" evidence="1">
    <location>
        <begin position="41"/>
        <end position="50"/>
    </location>
</feature>
<name>A0ABP0QCK4_9DINO</name>
<evidence type="ECO:0000256" key="2">
    <source>
        <dbReference type="SAM" id="Phobius"/>
    </source>
</evidence>
<reference evidence="3 4" key="1">
    <citation type="submission" date="2024-02" db="EMBL/GenBank/DDBJ databases">
        <authorList>
            <person name="Chen Y."/>
            <person name="Shah S."/>
            <person name="Dougan E. K."/>
            <person name="Thang M."/>
            <person name="Chan C."/>
        </authorList>
    </citation>
    <scope>NUCLEOTIDE SEQUENCE [LARGE SCALE GENOMIC DNA]</scope>
</reference>
<feature type="region of interest" description="Disordered" evidence="1">
    <location>
        <begin position="280"/>
        <end position="304"/>
    </location>
</feature>
<feature type="compositionally biased region" description="Polar residues" evidence="1">
    <location>
        <begin position="294"/>
        <end position="304"/>
    </location>
</feature>
<proteinExistence type="predicted"/>
<organism evidence="3 4">
    <name type="scientific">Durusdinium trenchii</name>
    <dbReference type="NCBI Taxonomy" id="1381693"/>
    <lineage>
        <taxon>Eukaryota</taxon>
        <taxon>Sar</taxon>
        <taxon>Alveolata</taxon>
        <taxon>Dinophyceae</taxon>
        <taxon>Suessiales</taxon>
        <taxon>Symbiodiniaceae</taxon>
        <taxon>Durusdinium</taxon>
    </lineage>
</organism>
<feature type="transmembrane region" description="Helical" evidence="2">
    <location>
        <begin position="118"/>
        <end position="136"/>
    </location>
</feature>
<comment type="caution">
    <text evidence="3">The sequence shown here is derived from an EMBL/GenBank/DDBJ whole genome shotgun (WGS) entry which is preliminary data.</text>
</comment>
<protein>
    <submittedName>
        <fullName evidence="3">Uncharacterized protein</fullName>
    </submittedName>
</protein>
<feature type="region of interest" description="Disordered" evidence="1">
    <location>
        <begin position="1"/>
        <end position="65"/>
    </location>
</feature>
<evidence type="ECO:0000313" key="3">
    <source>
        <dbReference type="EMBL" id="CAK9085743.1"/>
    </source>
</evidence>
<accession>A0ABP0QCK4</accession>
<keyword evidence="4" id="KW-1185">Reference proteome</keyword>
<evidence type="ECO:0000313" key="4">
    <source>
        <dbReference type="Proteomes" id="UP001642464"/>
    </source>
</evidence>
<feature type="compositionally biased region" description="Low complexity" evidence="1">
    <location>
        <begin position="29"/>
        <end position="40"/>
    </location>
</feature>
<dbReference type="EMBL" id="CAXAMM010039340">
    <property type="protein sequence ID" value="CAK9085743.1"/>
    <property type="molecule type" value="Genomic_DNA"/>
</dbReference>
<gene>
    <name evidence="3" type="ORF">SCF082_LOCUS40602</name>
</gene>